<dbReference type="GO" id="GO:0045974">
    <property type="term" value="P:regulation of translation, ncRNA-mediated"/>
    <property type="evidence" value="ECO:0007669"/>
    <property type="project" value="TreeGrafter"/>
</dbReference>
<dbReference type="GO" id="GO:0005829">
    <property type="term" value="C:cytosol"/>
    <property type="evidence" value="ECO:0007669"/>
    <property type="project" value="TreeGrafter"/>
</dbReference>
<dbReference type="InterPro" id="IPR047575">
    <property type="entry name" value="Sm"/>
</dbReference>
<dbReference type="CDD" id="cd01716">
    <property type="entry name" value="Hfq"/>
    <property type="match status" value="1"/>
</dbReference>
<accession>A0A9D1WQI5</accession>
<organism evidence="5 6">
    <name type="scientific">Candidatus Anaerotruncus excrementipullorum</name>
    <dbReference type="NCBI Taxonomy" id="2838465"/>
    <lineage>
        <taxon>Bacteria</taxon>
        <taxon>Bacillati</taxon>
        <taxon>Bacillota</taxon>
        <taxon>Clostridia</taxon>
        <taxon>Eubacteriales</taxon>
        <taxon>Oscillospiraceae</taxon>
        <taxon>Anaerotruncus</taxon>
    </lineage>
</organism>
<dbReference type="InterPro" id="IPR005001">
    <property type="entry name" value="Hfq"/>
</dbReference>
<sequence length="98" mass="11122">MRKRNQPVSRGGIQNMKQINLQDVFLNQARRDKITVTIYLTNGFQFKGVVRGFDAYIVILDCDGRQNLVYKHAISTIIPSRPVSILEPSEQDKGSQDA</sequence>
<dbReference type="GO" id="GO:0006355">
    <property type="term" value="P:regulation of DNA-templated transcription"/>
    <property type="evidence" value="ECO:0007669"/>
    <property type="project" value="InterPro"/>
</dbReference>
<dbReference type="InterPro" id="IPR010920">
    <property type="entry name" value="LSM_dom_sf"/>
</dbReference>
<dbReference type="Gene3D" id="2.30.30.100">
    <property type="match status" value="1"/>
</dbReference>
<evidence type="ECO:0000256" key="3">
    <source>
        <dbReference type="HAMAP-Rule" id="MF_00436"/>
    </source>
</evidence>
<comment type="caution">
    <text evidence="5">The sequence shown here is derived from an EMBL/GenBank/DDBJ whole genome shotgun (WGS) entry which is preliminary data.</text>
</comment>
<dbReference type="Pfam" id="PF17209">
    <property type="entry name" value="Hfq"/>
    <property type="match status" value="1"/>
</dbReference>
<evidence type="ECO:0000256" key="1">
    <source>
        <dbReference type="ARBA" id="ARBA00022884"/>
    </source>
</evidence>
<reference evidence="5" key="1">
    <citation type="journal article" date="2021" name="PeerJ">
        <title>Extensive microbial diversity within the chicken gut microbiome revealed by metagenomics and culture.</title>
        <authorList>
            <person name="Gilroy R."/>
            <person name="Ravi A."/>
            <person name="Getino M."/>
            <person name="Pursley I."/>
            <person name="Horton D.L."/>
            <person name="Alikhan N.F."/>
            <person name="Baker D."/>
            <person name="Gharbi K."/>
            <person name="Hall N."/>
            <person name="Watson M."/>
            <person name="Adriaenssens E.M."/>
            <person name="Foster-Nyarko E."/>
            <person name="Jarju S."/>
            <person name="Secka A."/>
            <person name="Antonio M."/>
            <person name="Oren A."/>
            <person name="Chaudhuri R.R."/>
            <person name="La Ragione R."/>
            <person name="Hildebrand F."/>
            <person name="Pallen M.J."/>
        </authorList>
    </citation>
    <scope>NUCLEOTIDE SEQUENCE</scope>
    <source>
        <strain evidence="5">CHK188-5543</strain>
    </source>
</reference>
<name>A0A9D1WQI5_9FIRM</name>
<reference evidence="5" key="2">
    <citation type="submission" date="2021-04" db="EMBL/GenBank/DDBJ databases">
        <authorList>
            <person name="Gilroy R."/>
        </authorList>
    </citation>
    <scope>NUCLEOTIDE SEQUENCE</scope>
    <source>
        <strain evidence="5">CHK188-5543</strain>
    </source>
</reference>
<dbReference type="EMBL" id="DXES01000046">
    <property type="protein sequence ID" value="HIX65056.1"/>
    <property type="molecule type" value="Genomic_DNA"/>
</dbReference>
<evidence type="ECO:0000256" key="2">
    <source>
        <dbReference type="ARBA" id="ARBA00023016"/>
    </source>
</evidence>
<proteinExistence type="inferred from homology"/>
<dbReference type="PROSITE" id="PS52002">
    <property type="entry name" value="SM"/>
    <property type="match status" value="1"/>
</dbReference>
<keyword evidence="1 3" id="KW-0694">RNA-binding</keyword>
<comment type="function">
    <text evidence="3">RNA chaperone that binds small regulatory RNA (sRNAs) and mRNAs to facilitate mRNA translational regulation in response to envelope stress, environmental stress and changes in metabolite concentrations. Also binds with high specificity to tRNAs.</text>
</comment>
<evidence type="ECO:0000313" key="5">
    <source>
        <dbReference type="EMBL" id="HIX65056.1"/>
    </source>
</evidence>
<dbReference type="PANTHER" id="PTHR34772">
    <property type="entry name" value="RNA-BINDING PROTEIN HFQ"/>
    <property type="match status" value="1"/>
</dbReference>
<evidence type="ECO:0000313" key="6">
    <source>
        <dbReference type="Proteomes" id="UP000886800"/>
    </source>
</evidence>
<dbReference type="GO" id="GO:0043487">
    <property type="term" value="P:regulation of RNA stability"/>
    <property type="evidence" value="ECO:0007669"/>
    <property type="project" value="TreeGrafter"/>
</dbReference>
<keyword evidence="2 3" id="KW-0346">Stress response</keyword>
<evidence type="ECO:0000259" key="4">
    <source>
        <dbReference type="PROSITE" id="PS52002"/>
    </source>
</evidence>
<feature type="domain" description="Sm" evidence="4">
    <location>
        <begin position="23"/>
        <end position="83"/>
    </location>
</feature>
<protein>
    <recommendedName>
        <fullName evidence="3">RNA-binding protein Hfq</fullName>
    </recommendedName>
</protein>
<dbReference type="AlphaFoldDB" id="A0A9D1WQI5"/>
<comment type="similarity">
    <text evidence="3">Belongs to the Hfq family.</text>
</comment>
<dbReference type="HAMAP" id="MF_00436">
    <property type="entry name" value="Hfq"/>
    <property type="match status" value="1"/>
</dbReference>
<dbReference type="NCBIfam" id="NF001602">
    <property type="entry name" value="PRK00395.1"/>
    <property type="match status" value="1"/>
</dbReference>
<dbReference type="PANTHER" id="PTHR34772:SF1">
    <property type="entry name" value="RNA-BINDING PROTEIN HFQ"/>
    <property type="match status" value="1"/>
</dbReference>
<gene>
    <name evidence="3 5" type="primary">hfq</name>
    <name evidence="5" type="ORF">H9736_02285</name>
</gene>
<dbReference type="GO" id="GO:0003723">
    <property type="term" value="F:RNA binding"/>
    <property type="evidence" value="ECO:0007669"/>
    <property type="project" value="UniProtKB-UniRule"/>
</dbReference>
<dbReference type="NCBIfam" id="TIGR02383">
    <property type="entry name" value="Hfq"/>
    <property type="match status" value="1"/>
</dbReference>
<comment type="subunit">
    <text evidence="3">Homohexamer.</text>
</comment>
<dbReference type="SUPFAM" id="SSF50182">
    <property type="entry name" value="Sm-like ribonucleoproteins"/>
    <property type="match status" value="1"/>
</dbReference>
<dbReference type="Proteomes" id="UP000886800">
    <property type="component" value="Unassembled WGS sequence"/>
</dbReference>